<evidence type="ECO:0000259" key="2">
    <source>
        <dbReference type="PROSITE" id="PS50109"/>
    </source>
</evidence>
<keyword evidence="3" id="KW-0547">Nucleotide-binding</keyword>
<sequence>MAKFRTRARTVDMLGRQQISGIPTAISELFKNAHDAYADHVEVDFYRSDRLFVLRDDGLGMTRDDFETRWLTLGTESKLGKESGMSLPPRVLGKAPRPVLGEKGIGRLAIAAVGEQVIIVSRAKRDEVLQDTVVAYIHWRIFEQPGIDLDEIQIPVRSYPDGILPDESEIADMLTEFSANLDKLKYLSDSERARFEADFNKTRLNLSEVDSLIPRMSLTGEGHGTHFIISPASPLLDADIDRSTKEEASPLEKALLGFTNTMTPDHLQPDIKTAFRDYPEDGPERNIIAEGEFFTIKEFLSTDHHFEGEFDEYGQFNGHISIYRESGIPYSIEWKGAKGRKTACGPFKVNVAYLQGSLNQTTLVGEDFNLLFQKAERLGGLYIYKNGIRILPYGDTNYDWLEIEKRRTKKASRYFFSHRRMFGTVEIDQSQNKELSEKAGREGFRENKAYREFREILKNFFLNLAAEFFNESGVYSGEFLERRAELEQAELLRKKREHQSSQKRKVFATQLEDFDQAYRSNEPEREAFELTAKFQNELEHAASITDERRAAYEFLSIESNARQRLRVLEEKYRIPRPKGFAVTAALERDYNDYLHNHQKLQQTTFSVFRGLVEGEVSQAAQRARVELDRRMRVEYSLRELATQAESVGRSERKNTITVLESLDDLIKDKVKESVVQINEEVRNVLMEFNTIDFTDLEETAVFDIRDRLESRIILVKDRKQELLRAIRTQLENINLSDEAVQQVDQLDALEQRVLTLEEQDDEQMRLSQLGMAIEIINHEFESTVRGIRDSLRRLKGWADLNESLDGVYQDLRISFEHLDGYLTLFTPLQRRLYRRAAPISGPEIFEYITNLFRTRFERHDIQLVATPQFNKQKITGYLSSFLPVFVNLVDNAIYWSKDRPIPRTIEFHAEGDDFLVSNNGTELIGSRFDSVFQPGVSYKPGGRGLGLAISREALEKAGYSIQIDDQARPNMVITFRISPKQ</sequence>
<dbReference type="Pfam" id="PF02518">
    <property type="entry name" value="HATPase_c"/>
    <property type="match status" value="1"/>
</dbReference>
<reference evidence="3 4" key="1">
    <citation type="submission" date="2020-05" db="EMBL/GenBank/DDBJ databases">
        <title>Hymenobacter terrestris sp. nov. and Hymenobacter lapidiphilus sp. nov., isolated from regoliths in Antarctica.</title>
        <authorList>
            <person name="Sedlacek I."/>
            <person name="Pantucek R."/>
            <person name="Zeman M."/>
            <person name="Holochova P."/>
            <person name="Kralova S."/>
            <person name="Stankova E."/>
            <person name="Sedo O."/>
            <person name="Micenkova L."/>
            <person name="Svec P."/>
            <person name="Gupta V."/>
            <person name="Sood U."/>
            <person name="Korpole U.S."/>
            <person name="Lal R."/>
        </authorList>
    </citation>
    <scope>NUCLEOTIDE SEQUENCE [LARGE SCALE GENOMIC DNA]</scope>
    <source>
        <strain evidence="3 4">P5342</strain>
    </source>
</reference>
<keyword evidence="3" id="KW-0067">ATP-binding</keyword>
<comment type="caution">
    <text evidence="3">The sequence shown here is derived from an EMBL/GenBank/DDBJ whole genome shotgun (WGS) entry which is preliminary data.</text>
</comment>
<dbReference type="Proteomes" id="UP000565521">
    <property type="component" value="Unassembled WGS sequence"/>
</dbReference>
<keyword evidence="4" id="KW-1185">Reference proteome</keyword>
<evidence type="ECO:0000313" key="4">
    <source>
        <dbReference type="Proteomes" id="UP000565521"/>
    </source>
</evidence>
<name>A0A7Y7PSA7_9BACT</name>
<dbReference type="RefSeq" id="WP_176909935.1">
    <property type="nucleotide sequence ID" value="NZ_JABKAU010000048.1"/>
</dbReference>
<keyword evidence="1" id="KW-0175">Coiled coil</keyword>
<organism evidence="3 4">
    <name type="scientific">Hymenobacter lapidiphilus</name>
    <dbReference type="NCBI Taxonomy" id="2608003"/>
    <lineage>
        <taxon>Bacteria</taxon>
        <taxon>Pseudomonadati</taxon>
        <taxon>Bacteroidota</taxon>
        <taxon>Cytophagia</taxon>
        <taxon>Cytophagales</taxon>
        <taxon>Hymenobacteraceae</taxon>
        <taxon>Hymenobacter</taxon>
    </lineage>
</organism>
<evidence type="ECO:0000256" key="1">
    <source>
        <dbReference type="SAM" id="Coils"/>
    </source>
</evidence>
<dbReference type="InterPro" id="IPR043836">
    <property type="entry name" value="DHp"/>
</dbReference>
<dbReference type="AlphaFoldDB" id="A0A7Y7PSA7"/>
<feature type="domain" description="Histidine kinase" evidence="2">
    <location>
        <begin position="775"/>
        <end position="981"/>
    </location>
</feature>
<dbReference type="Pfam" id="PF19191">
    <property type="entry name" value="HEF_HK"/>
    <property type="match status" value="1"/>
</dbReference>
<dbReference type="Pfam" id="PF13589">
    <property type="entry name" value="HATPase_c_3"/>
    <property type="match status" value="1"/>
</dbReference>
<protein>
    <submittedName>
        <fullName evidence="3">ATP-binding protein</fullName>
    </submittedName>
</protein>
<feature type="coiled-coil region" evidence="1">
    <location>
        <begin position="705"/>
        <end position="766"/>
    </location>
</feature>
<dbReference type="Gene3D" id="3.30.565.10">
    <property type="entry name" value="Histidine kinase-like ATPase, C-terminal domain"/>
    <property type="match status" value="2"/>
</dbReference>
<accession>A0A7Y7PSA7</accession>
<dbReference type="EMBL" id="JABKAU010000048">
    <property type="protein sequence ID" value="NVO33098.1"/>
    <property type="molecule type" value="Genomic_DNA"/>
</dbReference>
<dbReference type="SMART" id="SM00387">
    <property type="entry name" value="HATPase_c"/>
    <property type="match status" value="1"/>
</dbReference>
<evidence type="ECO:0000313" key="3">
    <source>
        <dbReference type="EMBL" id="NVO33098.1"/>
    </source>
</evidence>
<dbReference type="SUPFAM" id="SSF55874">
    <property type="entry name" value="ATPase domain of HSP90 chaperone/DNA topoisomerase II/histidine kinase"/>
    <property type="match status" value="2"/>
</dbReference>
<dbReference type="InterPro" id="IPR036890">
    <property type="entry name" value="HATPase_C_sf"/>
</dbReference>
<dbReference type="PROSITE" id="PS50109">
    <property type="entry name" value="HIS_KIN"/>
    <property type="match status" value="1"/>
</dbReference>
<dbReference type="GO" id="GO:0005524">
    <property type="term" value="F:ATP binding"/>
    <property type="evidence" value="ECO:0007669"/>
    <property type="project" value="UniProtKB-KW"/>
</dbReference>
<gene>
    <name evidence="3" type="ORF">HW554_17965</name>
</gene>
<dbReference type="InterPro" id="IPR003594">
    <property type="entry name" value="HATPase_dom"/>
</dbReference>
<proteinExistence type="predicted"/>
<dbReference type="InterPro" id="IPR005467">
    <property type="entry name" value="His_kinase_dom"/>
</dbReference>